<dbReference type="SMR" id="G4YU34"/>
<name>G4YU34_PHYSP</name>
<gene>
    <name evidence="1" type="ORF">PHYSODRAFT_485033</name>
</gene>
<dbReference type="STRING" id="1094619.G4YU34"/>
<dbReference type="EMBL" id="JH159152">
    <property type="protein sequence ID" value="EGZ23112.1"/>
    <property type="molecule type" value="Genomic_DNA"/>
</dbReference>
<proteinExistence type="predicted"/>
<evidence type="ECO:0000313" key="2">
    <source>
        <dbReference type="Proteomes" id="UP000002640"/>
    </source>
</evidence>
<dbReference type="GeneID" id="20655833"/>
<dbReference type="RefSeq" id="XP_009518400.1">
    <property type="nucleotide sequence ID" value="XM_009520105.1"/>
</dbReference>
<dbReference type="Proteomes" id="UP000002640">
    <property type="component" value="Unassembled WGS sequence"/>
</dbReference>
<dbReference type="InParanoid" id="G4YU34"/>
<dbReference type="OMA" id="LWHEDLH"/>
<reference evidence="1 2" key="1">
    <citation type="journal article" date="2006" name="Science">
        <title>Phytophthora genome sequences uncover evolutionary origins and mechanisms of pathogenesis.</title>
        <authorList>
            <person name="Tyler B.M."/>
            <person name="Tripathy S."/>
            <person name="Zhang X."/>
            <person name="Dehal P."/>
            <person name="Jiang R.H."/>
            <person name="Aerts A."/>
            <person name="Arredondo F.D."/>
            <person name="Baxter L."/>
            <person name="Bensasson D."/>
            <person name="Beynon J.L."/>
            <person name="Chapman J."/>
            <person name="Damasceno C.M."/>
            <person name="Dorrance A.E."/>
            <person name="Dou D."/>
            <person name="Dickerman A.W."/>
            <person name="Dubchak I.L."/>
            <person name="Garbelotto M."/>
            <person name="Gijzen M."/>
            <person name="Gordon S.G."/>
            <person name="Govers F."/>
            <person name="Grunwald N.J."/>
            <person name="Huang W."/>
            <person name="Ivors K.L."/>
            <person name="Jones R.W."/>
            <person name="Kamoun S."/>
            <person name="Krampis K."/>
            <person name="Lamour K.H."/>
            <person name="Lee M.K."/>
            <person name="McDonald W.H."/>
            <person name="Medina M."/>
            <person name="Meijer H.J."/>
            <person name="Nordberg E.K."/>
            <person name="Maclean D.J."/>
            <person name="Ospina-Giraldo M.D."/>
            <person name="Morris P.F."/>
            <person name="Phuntumart V."/>
            <person name="Putnam N.H."/>
            <person name="Rash S."/>
            <person name="Rose J.K."/>
            <person name="Sakihama Y."/>
            <person name="Salamov A.A."/>
            <person name="Savidor A."/>
            <person name="Scheuring C.F."/>
            <person name="Smith B.M."/>
            <person name="Sobral B.W."/>
            <person name="Terry A."/>
            <person name="Torto-Alalibo T.A."/>
            <person name="Win J."/>
            <person name="Xu Z."/>
            <person name="Zhang H."/>
            <person name="Grigoriev I.V."/>
            <person name="Rokhsar D.S."/>
            <person name="Boore J.L."/>
        </authorList>
    </citation>
    <scope>NUCLEOTIDE SEQUENCE [LARGE SCALE GENOMIC DNA]</scope>
    <source>
        <strain evidence="1 2">P6497</strain>
    </source>
</reference>
<organism evidence="1 2">
    <name type="scientific">Phytophthora sojae (strain P6497)</name>
    <name type="common">Soybean stem and root rot agent</name>
    <name type="synonym">Phytophthora megasperma f. sp. glycines</name>
    <dbReference type="NCBI Taxonomy" id="1094619"/>
    <lineage>
        <taxon>Eukaryota</taxon>
        <taxon>Sar</taxon>
        <taxon>Stramenopiles</taxon>
        <taxon>Oomycota</taxon>
        <taxon>Peronosporomycetes</taxon>
        <taxon>Peronosporales</taxon>
        <taxon>Peronosporaceae</taxon>
        <taxon>Phytophthora</taxon>
    </lineage>
</organism>
<evidence type="ECO:0000313" key="1">
    <source>
        <dbReference type="EMBL" id="EGZ23112.1"/>
    </source>
</evidence>
<dbReference type="InterPro" id="IPR009057">
    <property type="entry name" value="Homeodomain-like_sf"/>
</dbReference>
<dbReference type="SUPFAM" id="SSF46689">
    <property type="entry name" value="Homeodomain-like"/>
    <property type="match status" value="1"/>
</dbReference>
<sequence>MEKAVEELPPAKRTRKNNKRSAKRFLWHEDLHLRFVAAIFDRKLKLASDPDSALTTEHLKSHLQKYRINYERSR</sequence>
<accession>G4YU34</accession>
<dbReference type="Gene3D" id="1.10.10.60">
    <property type="entry name" value="Homeodomain-like"/>
    <property type="match status" value="1"/>
</dbReference>
<feature type="non-terminal residue" evidence="1">
    <location>
        <position position="74"/>
    </location>
</feature>
<evidence type="ECO:0008006" key="3">
    <source>
        <dbReference type="Google" id="ProtNLM"/>
    </source>
</evidence>
<keyword evidence="2" id="KW-1185">Reference proteome</keyword>
<dbReference type="AlphaFoldDB" id="G4YU34"/>
<protein>
    <recommendedName>
        <fullName evidence="3">Myb-like domain-containing protein</fullName>
    </recommendedName>
</protein>
<dbReference type="KEGG" id="psoj:PHYSODRAFT_485033"/>